<dbReference type="Proteomes" id="UP001141336">
    <property type="component" value="Unassembled WGS sequence"/>
</dbReference>
<keyword evidence="3" id="KW-1185">Reference proteome</keyword>
<dbReference type="Gene3D" id="1.10.10.10">
    <property type="entry name" value="Winged helix-like DNA-binding domain superfamily/Winged helix DNA-binding domain"/>
    <property type="match status" value="2"/>
</dbReference>
<dbReference type="InterPro" id="IPR036388">
    <property type="entry name" value="WH-like_DNA-bd_sf"/>
</dbReference>
<dbReference type="EMBL" id="JAPTGC010000004">
    <property type="protein sequence ID" value="MCZ0862346.1"/>
    <property type="molecule type" value="Genomic_DNA"/>
</dbReference>
<evidence type="ECO:0000313" key="2">
    <source>
        <dbReference type="EMBL" id="MCZ0862346.1"/>
    </source>
</evidence>
<gene>
    <name evidence="2" type="ORF">O0S09_03630</name>
</gene>
<evidence type="ECO:0000259" key="1">
    <source>
        <dbReference type="Pfam" id="PF24266"/>
    </source>
</evidence>
<dbReference type="Pfam" id="PF13412">
    <property type="entry name" value="HTH_24"/>
    <property type="match status" value="1"/>
</dbReference>
<dbReference type="InterPro" id="IPR011991">
    <property type="entry name" value="ArsR-like_HTH"/>
</dbReference>
<name>A0ABT4IKS3_9EURY</name>
<organism evidence="2 3">
    <name type="scientific">Methanocorpusculum vombati</name>
    <dbReference type="NCBI Taxonomy" id="3002864"/>
    <lineage>
        <taxon>Archaea</taxon>
        <taxon>Methanobacteriati</taxon>
        <taxon>Methanobacteriota</taxon>
        <taxon>Stenosarchaea group</taxon>
        <taxon>Methanomicrobia</taxon>
        <taxon>Methanomicrobiales</taxon>
        <taxon>Methanocorpusculaceae</taxon>
        <taxon>Methanocorpusculum</taxon>
    </lineage>
</organism>
<dbReference type="PANTHER" id="PTHR36216">
    <property type="entry name" value="TRANSCRIPTIONAL REGULATOR, TRMB"/>
    <property type="match status" value="1"/>
</dbReference>
<dbReference type="InterPro" id="IPR036390">
    <property type="entry name" value="WH_DNA-bd_sf"/>
</dbReference>
<protein>
    <submittedName>
        <fullName evidence="2">Winged helix-turn-helix transcriptional regulator</fullName>
    </submittedName>
</protein>
<dbReference type="InterPro" id="IPR056504">
    <property type="entry name" value="HTH_HVO_0163_N"/>
</dbReference>
<evidence type="ECO:0000313" key="3">
    <source>
        <dbReference type="Proteomes" id="UP001141336"/>
    </source>
</evidence>
<proteinExistence type="predicted"/>
<dbReference type="Pfam" id="PF24266">
    <property type="entry name" value="HTH_HVO_0163_N"/>
    <property type="match status" value="1"/>
</dbReference>
<sequence length="206" mass="23555">MLLRIITYPMAYIPPSAAKILSLLYLSSGLGLLVLYRRTTNRKNPDAASRREQIHTYISDHPGKTKQELADALTLPRSSLNYHLNRLLETQNILAIRYGKQLHYLPANTGLTDNQKNLLPLLTKEKDHLLFQTLLNHPALTRNEIAAELNLSRTTTIWYLQKLNRHHLLTTHKHDRTLRYSLTPETITAYQNITQPLTPPPGPNTA</sequence>
<comment type="caution">
    <text evidence="2">The sequence shown here is derived from an EMBL/GenBank/DDBJ whole genome shotgun (WGS) entry which is preliminary data.</text>
</comment>
<dbReference type="SUPFAM" id="SSF46785">
    <property type="entry name" value="Winged helix' DNA-binding domain"/>
    <property type="match status" value="2"/>
</dbReference>
<dbReference type="PANTHER" id="PTHR36216:SF1">
    <property type="entry name" value="HTH ARSR-TYPE DOMAIN-CONTAINING PROTEIN"/>
    <property type="match status" value="1"/>
</dbReference>
<accession>A0ABT4IKS3</accession>
<dbReference type="RefSeq" id="WP_268922587.1">
    <property type="nucleotide sequence ID" value="NZ_JAPTGC010000004.1"/>
</dbReference>
<reference evidence="2" key="1">
    <citation type="submission" date="2022-12" db="EMBL/GenBank/DDBJ databases">
        <title>Isolation and characterisation of novel Methanocorpusculum spp. from native Australian herbivores indicates the genus is ancestrally host-associated.</title>
        <authorList>
            <person name="Volmer J.G."/>
            <person name="Soo R.M."/>
            <person name="Evans P.N."/>
            <person name="Hoedt E.C."/>
            <person name="Astorga Alsina A.L."/>
            <person name="Woodcroft B.J."/>
            <person name="Tyson G.W."/>
            <person name="Hugenholtz P."/>
            <person name="Morrison M."/>
        </authorList>
    </citation>
    <scope>NUCLEOTIDE SEQUENCE</scope>
    <source>
        <strain evidence="2">CW153</strain>
    </source>
</reference>
<dbReference type="CDD" id="cd00090">
    <property type="entry name" value="HTH_ARSR"/>
    <property type="match status" value="1"/>
</dbReference>
<feature type="domain" description="HVO-0163 N-terminal HTH" evidence="1">
    <location>
        <begin position="50"/>
        <end position="109"/>
    </location>
</feature>